<gene>
    <name evidence="1" type="ORF">Pla52n_47930</name>
</gene>
<dbReference type="AlphaFoldDB" id="A0A5C6AJ67"/>
<protein>
    <submittedName>
        <fullName evidence="1">Uncharacterized protein</fullName>
    </submittedName>
</protein>
<accession>A0A5C6AJ67</accession>
<organism evidence="1 2">
    <name type="scientific">Stieleria varia</name>
    <dbReference type="NCBI Taxonomy" id="2528005"/>
    <lineage>
        <taxon>Bacteria</taxon>
        <taxon>Pseudomonadati</taxon>
        <taxon>Planctomycetota</taxon>
        <taxon>Planctomycetia</taxon>
        <taxon>Pirellulales</taxon>
        <taxon>Pirellulaceae</taxon>
        <taxon>Stieleria</taxon>
    </lineage>
</organism>
<dbReference type="EMBL" id="SJPN01000006">
    <property type="protein sequence ID" value="TWT98283.1"/>
    <property type="molecule type" value="Genomic_DNA"/>
</dbReference>
<evidence type="ECO:0000313" key="2">
    <source>
        <dbReference type="Proteomes" id="UP000320176"/>
    </source>
</evidence>
<reference evidence="1 2" key="1">
    <citation type="submission" date="2019-02" db="EMBL/GenBank/DDBJ databases">
        <title>Deep-cultivation of Planctomycetes and their phenomic and genomic characterization uncovers novel biology.</title>
        <authorList>
            <person name="Wiegand S."/>
            <person name="Jogler M."/>
            <person name="Boedeker C."/>
            <person name="Pinto D."/>
            <person name="Vollmers J."/>
            <person name="Rivas-Marin E."/>
            <person name="Kohn T."/>
            <person name="Peeters S.H."/>
            <person name="Heuer A."/>
            <person name="Rast P."/>
            <person name="Oberbeckmann S."/>
            <person name="Bunk B."/>
            <person name="Jeske O."/>
            <person name="Meyerdierks A."/>
            <person name="Storesund J.E."/>
            <person name="Kallscheuer N."/>
            <person name="Luecker S."/>
            <person name="Lage O.M."/>
            <person name="Pohl T."/>
            <person name="Merkel B.J."/>
            <person name="Hornburger P."/>
            <person name="Mueller R.-W."/>
            <person name="Bruemmer F."/>
            <person name="Labrenz M."/>
            <person name="Spormann A.M."/>
            <person name="Op Den Camp H."/>
            <person name="Overmann J."/>
            <person name="Amann R."/>
            <person name="Jetten M.S.M."/>
            <person name="Mascher T."/>
            <person name="Medema M.H."/>
            <person name="Devos D.P."/>
            <person name="Kaster A.-K."/>
            <person name="Ovreas L."/>
            <person name="Rohde M."/>
            <person name="Galperin M.Y."/>
            <person name="Jogler C."/>
        </authorList>
    </citation>
    <scope>NUCLEOTIDE SEQUENCE [LARGE SCALE GENOMIC DNA]</scope>
    <source>
        <strain evidence="1 2">Pla52n</strain>
    </source>
</reference>
<dbReference type="RefSeq" id="WP_146521901.1">
    <property type="nucleotide sequence ID" value="NZ_CP151726.1"/>
</dbReference>
<sequence>MRSIAYLMMVVLICGCTVVRVRDVPGTRWTKVQTRELVGWWCSDRDKELWRAELTAKGELLIGSISRRADDQFELMDSIAVPTRVGDRDMLCVRIKTKIESEAGYGFMLMRRDGTDKITLMFPNGDNIKQMVADGKINGKFLKYENSEQSLVYVAENDRNFMDALKDAPIDKIFDDRFKIELSRLKLP</sequence>
<comment type="caution">
    <text evidence="1">The sequence shown here is derived from an EMBL/GenBank/DDBJ whole genome shotgun (WGS) entry which is preliminary data.</text>
</comment>
<dbReference type="PROSITE" id="PS51257">
    <property type="entry name" value="PROKAR_LIPOPROTEIN"/>
    <property type="match status" value="1"/>
</dbReference>
<evidence type="ECO:0000313" key="1">
    <source>
        <dbReference type="EMBL" id="TWT98283.1"/>
    </source>
</evidence>
<dbReference type="Proteomes" id="UP000320176">
    <property type="component" value="Unassembled WGS sequence"/>
</dbReference>
<proteinExistence type="predicted"/>
<keyword evidence="2" id="KW-1185">Reference proteome</keyword>
<name>A0A5C6AJ67_9BACT</name>